<name>A0A2Z7CYW4_9LAMI</name>
<accession>A0A2Z7CYW4</accession>
<proteinExistence type="predicted"/>
<evidence type="ECO:0000313" key="2">
    <source>
        <dbReference type="EMBL" id="KZV50056.1"/>
    </source>
</evidence>
<sequence>MAASFYSNSVHVDFESALAMGEPGMVSMFQALIASGLQGFLGCPAVVYEEALVEFFVNGTVRNGLKEPIPKQIMPAESAVEPMVEDQQAETEDATDRPATEEETPADLPADAIVNVEQRVDESVVEVSGVHVVDPETVIQQVLNQLNFITEGQDVTKGDRVETWFDRALAEEISTAGDD</sequence>
<evidence type="ECO:0000256" key="1">
    <source>
        <dbReference type="SAM" id="MobiDB-lite"/>
    </source>
</evidence>
<evidence type="ECO:0000313" key="3">
    <source>
        <dbReference type="Proteomes" id="UP000250235"/>
    </source>
</evidence>
<feature type="region of interest" description="Disordered" evidence="1">
    <location>
        <begin position="81"/>
        <end position="109"/>
    </location>
</feature>
<keyword evidence="3" id="KW-1185">Reference proteome</keyword>
<feature type="compositionally biased region" description="Acidic residues" evidence="1">
    <location>
        <begin position="83"/>
        <end position="93"/>
    </location>
</feature>
<protein>
    <submittedName>
        <fullName evidence="2">BTB/POZ domain-containing protein-like</fullName>
    </submittedName>
</protein>
<dbReference type="EMBL" id="KQ992563">
    <property type="protein sequence ID" value="KZV50056.1"/>
    <property type="molecule type" value="Genomic_DNA"/>
</dbReference>
<organism evidence="2 3">
    <name type="scientific">Dorcoceras hygrometricum</name>
    <dbReference type="NCBI Taxonomy" id="472368"/>
    <lineage>
        <taxon>Eukaryota</taxon>
        <taxon>Viridiplantae</taxon>
        <taxon>Streptophyta</taxon>
        <taxon>Embryophyta</taxon>
        <taxon>Tracheophyta</taxon>
        <taxon>Spermatophyta</taxon>
        <taxon>Magnoliopsida</taxon>
        <taxon>eudicotyledons</taxon>
        <taxon>Gunneridae</taxon>
        <taxon>Pentapetalae</taxon>
        <taxon>asterids</taxon>
        <taxon>lamiids</taxon>
        <taxon>Lamiales</taxon>
        <taxon>Gesneriaceae</taxon>
        <taxon>Didymocarpoideae</taxon>
        <taxon>Trichosporeae</taxon>
        <taxon>Loxocarpinae</taxon>
        <taxon>Dorcoceras</taxon>
    </lineage>
</organism>
<dbReference type="Proteomes" id="UP000250235">
    <property type="component" value="Unassembled WGS sequence"/>
</dbReference>
<dbReference type="AlphaFoldDB" id="A0A2Z7CYW4"/>
<reference evidence="2 3" key="1">
    <citation type="journal article" date="2015" name="Proc. Natl. Acad. Sci. U.S.A.">
        <title>The resurrection genome of Boea hygrometrica: A blueprint for survival of dehydration.</title>
        <authorList>
            <person name="Xiao L."/>
            <person name="Yang G."/>
            <person name="Zhang L."/>
            <person name="Yang X."/>
            <person name="Zhao S."/>
            <person name="Ji Z."/>
            <person name="Zhou Q."/>
            <person name="Hu M."/>
            <person name="Wang Y."/>
            <person name="Chen M."/>
            <person name="Xu Y."/>
            <person name="Jin H."/>
            <person name="Xiao X."/>
            <person name="Hu G."/>
            <person name="Bao F."/>
            <person name="Hu Y."/>
            <person name="Wan P."/>
            <person name="Li L."/>
            <person name="Deng X."/>
            <person name="Kuang T."/>
            <person name="Xiang C."/>
            <person name="Zhu J.K."/>
            <person name="Oliver M.J."/>
            <person name="He Y."/>
        </authorList>
    </citation>
    <scope>NUCLEOTIDE SEQUENCE [LARGE SCALE GENOMIC DNA]</scope>
    <source>
        <strain evidence="3">cv. XS01</strain>
    </source>
</reference>
<gene>
    <name evidence="2" type="ORF">F511_34368</name>
</gene>